<keyword evidence="3" id="KW-1185">Reference proteome</keyword>
<gene>
    <name evidence="2" type="ORF">JMF97_26245</name>
</gene>
<evidence type="ECO:0000313" key="2">
    <source>
        <dbReference type="EMBL" id="MBL6279661.1"/>
    </source>
</evidence>
<dbReference type="Proteomes" id="UP000661193">
    <property type="component" value="Unassembled WGS sequence"/>
</dbReference>
<organism evidence="2 3">
    <name type="scientific">Micromonospora fiedleri</name>
    <dbReference type="NCBI Taxonomy" id="1157498"/>
    <lineage>
        <taxon>Bacteria</taxon>
        <taxon>Bacillati</taxon>
        <taxon>Actinomycetota</taxon>
        <taxon>Actinomycetes</taxon>
        <taxon>Micromonosporales</taxon>
        <taxon>Micromonosporaceae</taxon>
        <taxon>Micromonospora</taxon>
    </lineage>
</organism>
<sequence length="83" mass="8964">MIAIPNTGSDDYPSSNSADRTVPEMAFPAAFPALNTPQCRRVRSLPVRSDMRRDGARLQACSGVPPSSAARRPFIAPSVRRPP</sequence>
<feature type="region of interest" description="Disordered" evidence="1">
    <location>
        <begin position="1"/>
        <end position="21"/>
    </location>
</feature>
<protein>
    <submittedName>
        <fullName evidence="2">Uncharacterized protein</fullName>
    </submittedName>
</protein>
<feature type="compositionally biased region" description="Polar residues" evidence="1">
    <location>
        <begin position="1"/>
        <end position="19"/>
    </location>
</feature>
<dbReference type="EMBL" id="JAETXL010000011">
    <property type="protein sequence ID" value="MBL6279661.1"/>
    <property type="molecule type" value="Genomic_DNA"/>
</dbReference>
<name>A0ABS1UTG3_9ACTN</name>
<dbReference type="RefSeq" id="WP_203223952.1">
    <property type="nucleotide sequence ID" value="NZ_JAETXL010000011.1"/>
</dbReference>
<evidence type="ECO:0000256" key="1">
    <source>
        <dbReference type="SAM" id="MobiDB-lite"/>
    </source>
</evidence>
<comment type="caution">
    <text evidence="2">The sequence shown here is derived from an EMBL/GenBank/DDBJ whole genome shotgun (WGS) entry which is preliminary data.</text>
</comment>
<evidence type="ECO:0000313" key="3">
    <source>
        <dbReference type="Proteomes" id="UP000661193"/>
    </source>
</evidence>
<feature type="region of interest" description="Disordered" evidence="1">
    <location>
        <begin position="59"/>
        <end position="83"/>
    </location>
</feature>
<accession>A0ABS1UTG3</accession>
<reference evidence="2 3" key="1">
    <citation type="submission" date="2021-01" db="EMBL/GenBank/DDBJ databases">
        <title>Genome sequencing of Micromonospora fiedleri MG-37.</title>
        <authorList>
            <person name="Moreland P.E.J."/>
            <person name="Stach J.E.M."/>
        </authorList>
    </citation>
    <scope>NUCLEOTIDE SEQUENCE [LARGE SCALE GENOMIC DNA]</scope>
    <source>
        <strain evidence="2 3">MG-37</strain>
    </source>
</reference>
<proteinExistence type="predicted"/>